<evidence type="ECO:0000313" key="1">
    <source>
        <dbReference type="EMBL" id="MBO0332754.1"/>
    </source>
</evidence>
<dbReference type="Pfam" id="PF20099">
    <property type="entry name" value="DUF6489"/>
    <property type="match status" value="1"/>
</dbReference>
<accession>A0ABS3F2W4</accession>
<organism evidence="1 2">
    <name type="scientific">Sneathiella sedimenti</name>
    <dbReference type="NCBI Taxonomy" id="2816034"/>
    <lineage>
        <taxon>Bacteria</taxon>
        <taxon>Pseudomonadati</taxon>
        <taxon>Pseudomonadota</taxon>
        <taxon>Alphaproteobacteria</taxon>
        <taxon>Sneathiellales</taxon>
        <taxon>Sneathiellaceae</taxon>
        <taxon>Sneathiella</taxon>
    </lineage>
</organism>
<evidence type="ECO:0008006" key="3">
    <source>
        <dbReference type="Google" id="ProtNLM"/>
    </source>
</evidence>
<evidence type="ECO:0000313" key="2">
    <source>
        <dbReference type="Proteomes" id="UP000664761"/>
    </source>
</evidence>
<name>A0ABS3F2W4_9PROT</name>
<reference evidence="1 2" key="1">
    <citation type="submission" date="2021-03" db="EMBL/GenBank/DDBJ databases">
        <title>Sneathiella sp. CAU 1612 isolated from Kang Won-do.</title>
        <authorList>
            <person name="Kim W."/>
        </authorList>
    </citation>
    <scope>NUCLEOTIDE SEQUENCE [LARGE SCALE GENOMIC DNA]</scope>
    <source>
        <strain evidence="1 2">CAU 1612</strain>
    </source>
</reference>
<dbReference type="RefSeq" id="WP_207042462.1">
    <property type="nucleotide sequence ID" value="NZ_JAFLNC010000001.1"/>
</dbReference>
<dbReference type="Proteomes" id="UP000664761">
    <property type="component" value="Unassembled WGS sequence"/>
</dbReference>
<dbReference type="EMBL" id="JAFLNC010000001">
    <property type="protein sequence ID" value="MBO0332754.1"/>
    <property type="molecule type" value="Genomic_DNA"/>
</dbReference>
<dbReference type="InterPro" id="IPR045502">
    <property type="entry name" value="DUF6489"/>
</dbReference>
<comment type="caution">
    <text evidence="1">The sequence shown here is derived from an EMBL/GenBank/DDBJ whole genome shotgun (WGS) entry which is preliminary data.</text>
</comment>
<protein>
    <recommendedName>
        <fullName evidence="3">Ribosomal protein S1</fullName>
    </recommendedName>
</protein>
<gene>
    <name evidence="1" type="ORF">J0X12_03955</name>
</gene>
<keyword evidence="2" id="KW-1185">Reference proteome</keyword>
<proteinExistence type="predicted"/>
<sequence>MKITVDIDCTPQEARTFLGLPEVEKMQEAVMKELQAKMLENIANLDPENMMKTWLPAGIQGFEQMQKMFWSQFNKGENEGK</sequence>